<feature type="transmembrane region" description="Helical" evidence="2">
    <location>
        <begin position="60"/>
        <end position="80"/>
    </location>
</feature>
<evidence type="ECO:0000313" key="4">
    <source>
        <dbReference type="Proteomes" id="UP000198825"/>
    </source>
</evidence>
<proteinExistence type="predicted"/>
<keyword evidence="2" id="KW-0812">Transmembrane</keyword>
<dbReference type="STRING" id="546874.SAMN04488544_0454"/>
<keyword evidence="2" id="KW-1133">Transmembrane helix</keyword>
<reference evidence="4" key="1">
    <citation type="submission" date="2016-10" db="EMBL/GenBank/DDBJ databases">
        <authorList>
            <person name="Varghese N."/>
            <person name="Submissions S."/>
        </authorList>
    </citation>
    <scope>NUCLEOTIDE SEQUENCE [LARGE SCALE GENOMIC DNA]</scope>
    <source>
        <strain evidence="4">DSM 21743</strain>
    </source>
</reference>
<sequence>MTHAPLPKPSSGRSDGSGAPPKPGKKGATGAGGGKGGGGNRRDRLASFEKARKAEQRRRTVLLLGICVVVAAALLAYPIYLVAKDTKATAAGLAGLGATLADAGCDPVSENQATGNQEHVAEGTKVTYDQSPPDSGKHYPSPAAFTKHFYTEDDRPQLETLVHNLEHGYTIAWYRADASTEDVNALRQAAGTFGSETYDPSQKFIAAPYSSADGTFPEGKDMVLARWTANPQNPADQTQQKGVRQSCTKVSGQAIADFMAKYPVASSPEPNGA</sequence>
<dbReference type="OrthoDB" id="9809840at2"/>
<evidence type="ECO:0000313" key="3">
    <source>
        <dbReference type="EMBL" id="SDU81824.1"/>
    </source>
</evidence>
<name>A0A1H2LLW1_9ACTN</name>
<dbReference type="Proteomes" id="UP000198825">
    <property type="component" value="Chromosome I"/>
</dbReference>
<dbReference type="InterPro" id="IPR021454">
    <property type="entry name" value="DUF3105"/>
</dbReference>
<dbReference type="EMBL" id="LT629799">
    <property type="protein sequence ID" value="SDU81824.1"/>
    <property type="molecule type" value="Genomic_DNA"/>
</dbReference>
<accession>A0A1H2LLW1</accession>
<feature type="compositionally biased region" description="Gly residues" evidence="1">
    <location>
        <begin position="27"/>
        <end position="39"/>
    </location>
</feature>
<dbReference type="AlphaFoldDB" id="A0A1H2LLW1"/>
<keyword evidence="2" id="KW-0472">Membrane</keyword>
<organism evidence="3 4">
    <name type="scientific">Microlunatus sagamiharensis</name>
    <dbReference type="NCBI Taxonomy" id="546874"/>
    <lineage>
        <taxon>Bacteria</taxon>
        <taxon>Bacillati</taxon>
        <taxon>Actinomycetota</taxon>
        <taxon>Actinomycetes</taxon>
        <taxon>Propionibacteriales</taxon>
        <taxon>Propionibacteriaceae</taxon>
        <taxon>Microlunatus</taxon>
    </lineage>
</organism>
<evidence type="ECO:0000256" key="2">
    <source>
        <dbReference type="SAM" id="Phobius"/>
    </source>
</evidence>
<evidence type="ECO:0000256" key="1">
    <source>
        <dbReference type="SAM" id="MobiDB-lite"/>
    </source>
</evidence>
<protein>
    <recommendedName>
        <fullName evidence="5">DUF3105 domain-containing protein</fullName>
    </recommendedName>
</protein>
<dbReference type="Pfam" id="PF11303">
    <property type="entry name" value="DUF3105"/>
    <property type="match status" value="1"/>
</dbReference>
<feature type="region of interest" description="Disordered" evidence="1">
    <location>
        <begin position="1"/>
        <end position="43"/>
    </location>
</feature>
<evidence type="ECO:0008006" key="5">
    <source>
        <dbReference type="Google" id="ProtNLM"/>
    </source>
</evidence>
<keyword evidence="4" id="KW-1185">Reference proteome</keyword>
<dbReference type="RefSeq" id="WP_091073031.1">
    <property type="nucleotide sequence ID" value="NZ_LT629799.1"/>
</dbReference>
<gene>
    <name evidence="3" type="ORF">SAMN04488544_0454</name>
</gene>